<name>A0A8T0NK93_PANVG</name>
<comment type="caution">
    <text evidence="1">The sequence shown here is derived from an EMBL/GenBank/DDBJ whole genome shotgun (WGS) entry which is preliminary data.</text>
</comment>
<accession>A0A8T0NK93</accession>
<gene>
    <name evidence="1" type="ORF">PVAP13_9KG417900</name>
</gene>
<evidence type="ECO:0000313" key="1">
    <source>
        <dbReference type="EMBL" id="KAG2549653.1"/>
    </source>
</evidence>
<protein>
    <submittedName>
        <fullName evidence="1">Uncharacterized protein</fullName>
    </submittedName>
</protein>
<dbReference type="EMBL" id="CM029053">
    <property type="protein sequence ID" value="KAG2549653.1"/>
    <property type="molecule type" value="Genomic_DNA"/>
</dbReference>
<proteinExistence type="predicted"/>
<dbReference type="AlphaFoldDB" id="A0A8T0NK93"/>
<sequence>MDPSKDLAGNGYGSVAWATGWSAGRRTRSACSTPGAWAVVIGKVTMQICCFDLSIIKLYSCYPLIVYQEGIIVRDKQVLQQQGVALAWKLICICINQLKWI</sequence>
<reference evidence="1" key="1">
    <citation type="submission" date="2020-05" db="EMBL/GenBank/DDBJ databases">
        <title>WGS assembly of Panicum virgatum.</title>
        <authorList>
            <person name="Lovell J.T."/>
            <person name="Jenkins J."/>
            <person name="Shu S."/>
            <person name="Juenger T.E."/>
            <person name="Schmutz J."/>
        </authorList>
    </citation>
    <scope>NUCLEOTIDE SEQUENCE</scope>
    <source>
        <strain evidence="1">AP13</strain>
    </source>
</reference>
<organism evidence="1 2">
    <name type="scientific">Panicum virgatum</name>
    <name type="common">Blackwell switchgrass</name>
    <dbReference type="NCBI Taxonomy" id="38727"/>
    <lineage>
        <taxon>Eukaryota</taxon>
        <taxon>Viridiplantae</taxon>
        <taxon>Streptophyta</taxon>
        <taxon>Embryophyta</taxon>
        <taxon>Tracheophyta</taxon>
        <taxon>Spermatophyta</taxon>
        <taxon>Magnoliopsida</taxon>
        <taxon>Liliopsida</taxon>
        <taxon>Poales</taxon>
        <taxon>Poaceae</taxon>
        <taxon>PACMAD clade</taxon>
        <taxon>Panicoideae</taxon>
        <taxon>Panicodae</taxon>
        <taxon>Paniceae</taxon>
        <taxon>Panicinae</taxon>
        <taxon>Panicum</taxon>
        <taxon>Panicum sect. Hiantes</taxon>
    </lineage>
</organism>
<evidence type="ECO:0000313" key="2">
    <source>
        <dbReference type="Proteomes" id="UP000823388"/>
    </source>
</evidence>
<dbReference type="Proteomes" id="UP000823388">
    <property type="component" value="Chromosome 9K"/>
</dbReference>
<keyword evidence="2" id="KW-1185">Reference proteome</keyword>